<gene>
    <name evidence="3" type="ORF">FPOA_04101</name>
</gene>
<feature type="region of interest" description="Disordered" evidence="2">
    <location>
        <begin position="1103"/>
        <end position="1134"/>
    </location>
</feature>
<accession>A0A1B8AT59</accession>
<feature type="compositionally biased region" description="Pro residues" evidence="2">
    <location>
        <begin position="112"/>
        <end position="133"/>
    </location>
</feature>
<name>A0A1B8AT59_FUSPO</name>
<keyword evidence="1" id="KW-0175">Coiled coil</keyword>
<evidence type="ECO:0000256" key="2">
    <source>
        <dbReference type="SAM" id="MobiDB-lite"/>
    </source>
</evidence>
<feature type="compositionally biased region" description="Polar residues" evidence="2">
    <location>
        <begin position="290"/>
        <end position="302"/>
    </location>
</feature>
<reference evidence="3 4" key="1">
    <citation type="submission" date="2016-06" db="EMBL/GenBank/DDBJ databases">
        <title>Living apart together: crosstalk between the core and supernumerary genomes in a fungal plant pathogen.</title>
        <authorList>
            <person name="Vanheule A."/>
            <person name="Audenaert K."/>
            <person name="Warris S."/>
            <person name="Van De Geest H."/>
            <person name="Schijlen E."/>
            <person name="Hofte M."/>
            <person name="De Saeger S."/>
            <person name="Haesaert G."/>
            <person name="Waalwijk C."/>
            <person name="Van Der Lee T."/>
        </authorList>
    </citation>
    <scope>NUCLEOTIDE SEQUENCE [LARGE SCALE GENOMIC DNA]</scope>
    <source>
        <strain evidence="3 4">2516</strain>
    </source>
</reference>
<dbReference type="Proteomes" id="UP000091967">
    <property type="component" value="Unassembled WGS sequence"/>
</dbReference>
<feature type="compositionally biased region" description="Basic and acidic residues" evidence="2">
    <location>
        <begin position="367"/>
        <end position="376"/>
    </location>
</feature>
<comment type="caution">
    <text evidence="3">The sequence shown here is derived from an EMBL/GenBank/DDBJ whole genome shotgun (WGS) entry which is preliminary data.</text>
</comment>
<evidence type="ECO:0000313" key="3">
    <source>
        <dbReference type="EMBL" id="OBS23551.1"/>
    </source>
</evidence>
<sequence length="1134" mass="127525">MSASSASRSQSLSQDTNLASFGHIEDGSGFEKLPSVVPDSQVASNVYTNQIPVKRFSVSKEDVSISDIAEGFSFGAKKPPRPGQFSERPKIDQSQSGDNSKFFNSTGALPRMSPPDPPRPLNIQIPPPSPPRIPTLQIPPSNPPRPSNIPMPKPQPLDLPEIGLVGRQSSPQDSPPLSHREISVSPGQQEQHSPKFPQQGTPQKIDAGPAALCAESSENHRRDSAPSTGLHAPPPRTKAFSSSPRPSRVVNSAGTPQYRQDKNRLESSSSNERARNFEHLKFPLPHIVQNGPTHHSVSSPSTCGDLEMPAPQSPRAARRSRTSGGYWSKQPTTRSDHYRGSEKYHERPQSRESNVSRKRSSRRKDRSRTTVDPERKKLAMQNVAQHWNECIQISEAERIEAAREIARLEDEVHCAEEALEMSRQLISEKDAAIQELTDIHQSQKEEGSLAEKESQKLLNEVESLRSELAKSHEDKAAIHERYRKNRAKLNEAITEQQDLFNRSRARCEEIAELQKDKEKHDIDVKAVELALEASRKKREELKSCVEQYRAETEQEAQKKNHAIEKLRLQLEHQQQELIRERAAASELQRQLKTESALTDMVKNIHSDLSSLKENNDRHNERSQNQDRMTKCLSEKLDRISDHLNSHIEGQFTNGDVKSLLENLGTNIITRLASEIHNVISSQTNAAKTAACFHETVHGHFEKLHNNMAEQQSTQSKTQQWFEENRQVFIDYLDAISTKTVETQRACEELKNGWADFSESNSAWRDSFKNSLHNEITQQLGNRESKIVKLEETIRQVSLEWSRKLEGMKSSMLENNQQAEQGLQGAIREVKETLDKRFQEQSVASQGDISKSEAIRSTIEVHLEQVRQQLESVSSGDPESQLLREALLEERKKTSGLQEDLVKLQSDAATSSELCRREREDFKAMETLKSQLEGMSVRVPRVENLNTTFNKMIDLNQILQSTASYLSKEHNWVQDELAARLPTIAPNESQESEAGTEWGYLQGQRSEEPRPGLQAQDIGGKRSSDISDVLTLDVHAQGERYRRRVVVASPAIEESLPAPPLSIAQEQQRRREPSVARPILRPAAASMKEADPLGVALNHDQYNRPVMARASSTASGTNPAMVEQVRTGLMPRMGK</sequence>
<feature type="compositionally biased region" description="Polar residues" evidence="2">
    <location>
        <begin position="92"/>
        <end position="107"/>
    </location>
</feature>
<dbReference type="OrthoDB" id="4848543at2759"/>
<keyword evidence="4" id="KW-1185">Reference proteome</keyword>
<dbReference type="EMBL" id="LYXU01000002">
    <property type="protein sequence ID" value="OBS23551.1"/>
    <property type="molecule type" value="Genomic_DNA"/>
</dbReference>
<feature type="compositionally biased region" description="Basic residues" evidence="2">
    <location>
        <begin position="356"/>
        <end position="366"/>
    </location>
</feature>
<dbReference type="AlphaFoldDB" id="A0A1B8AT59"/>
<feature type="compositionally biased region" description="Basic and acidic residues" evidence="2">
    <location>
        <begin position="334"/>
        <end position="350"/>
    </location>
</feature>
<protein>
    <submittedName>
        <fullName evidence="3">Uncharacterized protein</fullName>
    </submittedName>
</protein>
<organism evidence="3 4">
    <name type="scientific">Fusarium poae</name>
    <dbReference type="NCBI Taxonomy" id="36050"/>
    <lineage>
        <taxon>Eukaryota</taxon>
        <taxon>Fungi</taxon>
        <taxon>Dikarya</taxon>
        <taxon>Ascomycota</taxon>
        <taxon>Pezizomycotina</taxon>
        <taxon>Sordariomycetes</taxon>
        <taxon>Hypocreomycetidae</taxon>
        <taxon>Hypocreales</taxon>
        <taxon>Nectriaceae</taxon>
        <taxon>Fusarium</taxon>
    </lineage>
</organism>
<feature type="compositionally biased region" description="Pro residues" evidence="2">
    <location>
        <begin position="140"/>
        <end position="157"/>
    </location>
</feature>
<dbReference type="STRING" id="36050.A0A1B8AT59"/>
<feature type="coiled-coil region" evidence="1">
    <location>
        <begin position="391"/>
        <end position="628"/>
    </location>
</feature>
<evidence type="ECO:0000256" key="1">
    <source>
        <dbReference type="SAM" id="Coils"/>
    </source>
</evidence>
<feature type="compositionally biased region" description="Low complexity" evidence="2">
    <location>
        <begin position="1"/>
        <end position="14"/>
    </location>
</feature>
<evidence type="ECO:0000313" key="4">
    <source>
        <dbReference type="Proteomes" id="UP000091967"/>
    </source>
</evidence>
<feature type="compositionally biased region" description="Basic and acidic residues" evidence="2">
    <location>
        <begin position="272"/>
        <end position="281"/>
    </location>
</feature>
<feature type="region of interest" description="Disordered" evidence="2">
    <location>
        <begin position="1"/>
        <end position="35"/>
    </location>
</feature>
<feature type="compositionally biased region" description="Low complexity" evidence="2">
    <location>
        <begin position="241"/>
        <end position="250"/>
    </location>
</feature>
<proteinExistence type="predicted"/>
<feature type="region of interest" description="Disordered" evidence="2">
    <location>
        <begin position="69"/>
        <end position="376"/>
    </location>
</feature>
<feature type="compositionally biased region" description="Polar residues" evidence="2">
    <location>
        <begin position="185"/>
        <end position="202"/>
    </location>
</feature>
<dbReference type="OMA" id="AQYWNEC"/>